<reference evidence="6" key="1">
    <citation type="submission" date="2016-11" db="EMBL/GenBank/DDBJ databases">
        <authorList>
            <person name="Varghese N."/>
            <person name="Submissions S."/>
        </authorList>
    </citation>
    <scope>NUCLEOTIDE SEQUENCE [LARGE SCALE GENOMIC DNA]</scope>
    <source>
        <strain evidence="6">DSM 16785</strain>
    </source>
</reference>
<dbReference type="Gene3D" id="3.40.50.300">
    <property type="entry name" value="P-loop containing nucleotide triphosphate hydrolases"/>
    <property type="match status" value="1"/>
</dbReference>
<evidence type="ECO:0000259" key="3">
    <source>
        <dbReference type="PROSITE" id="PS50966"/>
    </source>
</evidence>
<dbReference type="Pfam" id="PF08455">
    <property type="entry name" value="SNF2_assoc"/>
    <property type="match status" value="1"/>
</dbReference>
<evidence type="ECO:0000256" key="2">
    <source>
        <dbReference type="PROSITE-ProRule" id="PRU00325"/>
    </source>
</evidence>
<dbReference type="SMART" id="SM00490">
    <property type="entry name" value="HELICc"/>
    <property type="match status" value="1"/>
</dbReference>
<feature type="domain" description="Helicase C-terminal" evidence="5">
    <location>
        <begin position="844"/>
        <end position="997"/>
    </location>
</feature>
<evidence type="ECO:0000259" key="5">
    <source>
        <dbReference type="PROSITE" id="PS51194"/>
    </source>
</evidence>
<dbReference type="SUPFAM" id="SSF52540">
    <property type="entry name" value="P-loop containing nucleoside triphosphate hydrolases"/>
    <property type="match status" value="2"/>
</dbReference>
<dbReference type="InterPro" id="IPR000330">
    <property type="entry name" value="SNF2_N"/>
</dbReference>
<evidence type="ECO:0000313" key="6">
    <source>
        <dbReference type="EMBL" id="SHF01399.1"/>
    </source>
</evidence>
<dbReference type="EMBL" id="FQUI01000028">
    <property type="protein sequence ID" value="SHF01399.1"/>
    <property type="molecule type" value="Genomic_DNA"/>
</dbReference>
<name>A0A1M4Y6U5_MARH1</name>
<accession>A0A1M4Y6U5</accession>
<dbReference type="Gene3D" id="3.40.50.10810">
    <property type="entry name" value="Tandem AAA-ATPase domain"/>
    <property type="match status" value="1"/>
</dbReference>
<dbReference type="PROSITE" id="PS50966">
    <property type="entry name" value="ZF_SWIM"/>
    <property type="match status" value="1"/>
</dbReference>
<protein>
    <submittedName>
        <fullName evidence="6">Superfamily II DNA or RNA helicase, SNF2 family</fullName>
    </submittedName>
</protein>
<proteinExistence type="predicted"/>
<dbReference type="InterPro" id="IPR013663">
    <property type="entry name" value="Helicase_SWF/SNF/SWI_bac"/>
</dbReference>
<dbReference type="SMART" id="SM00487">
    <property type="entry name" value="DEXDc"/>
    <property type="match status" value="1"/>
</dbReference>
<keyword evidence="2" id="KW-0863">Zinc-finger</keyword>
<keyword evidence="1" id="KW-0378">Hydrolase</keyword>
<dbReference type="Pfam" id="PF00176">
    <property type="entry name" value="SNF2-rel_dom"/>
    <property type="match status" value="1"/>
</dbReference>
<dbReference type="STRING" id="1122195.SAMN02745164_01608"/>
<keyword evidence="2" id="KW-0862">Zinc</keyword>
<comment type="caution">
    <text evidence="6">The sequence shown here is derived from an EMBL/GenBank/DDBJ whole genome shotgun (WGS) entry which is preliminary data.</text>
</comment>
<sequence length="1006" mass="119654">MENNLFAILRKLELLKKRIPTHILEKGSKMYEEAVDENYDNVFIDYFYSYEKNNLITYSMIVLQNSYYYRQAFYKPIVTINTETLRINYECSCQHKNDNQDICEHIFMLILEIENRLKSNGIFKDEYKTALNPDVFFNFYDYGDTYYLIYPDSNGSIIKLAQKNKNRIVLRKDINTFDDVEKFLKTKIPEDEIEIKKLITPIPLHSSGITLKDRKFKLVLNNFEDLKKINNKKILFKNKKTIQWNDDLKFKLYISKTENENNISIKLLPKITPENIMYSVTDSVYYEKNNFSLIKSKTLVNFPSSGDIQTYVLVKNKDSLEKFIKDYLVKYEKYGFEIEIDENLNINKNLFIPKLNIYINFAKTEFHIKGKFLYGKEIELNEDYNKKNIEEEKKLLESLKNAGIELDGKGHAILEIDQFFDFIENKIKSLDKNIIIKMNKNIKKQEIENIHIKLNLRNNWFNVEGEIELKDKKKIDLNAVKNRKNNFIVLKDETFIKIPNKILEKLNDLKFKENKIEMESYNIYSLLNEKDFKIETLDKNTKTFIENIKNFERIKEYDIPELKIPMRDYQIQGYYFLRYLQELKFNGILADDMGLGKTVQTIALILSLKKKNRKFLIITPRSVVYNWANEIEKFSSNLNYYIYHNNQKNIPENTDVILTTYGTIRNSFEEFKKIKLFYIILDEAQYIKNNETKLYKTIRKLKAEHKLALTGTPLENSLNDLYNIFDFLMPGFFGKRKDFLRKYNYSNKESIELLKSKIKPFILRRKKENVLKELPPKTEEYIFNEMTQHQLKIYHQVLQEYRQKIAMSQGNLNFSILEGLLRLRQIVNHPRLLGLNIESSKFNEFKKFVLEVLSENHKIVVFSQFVKMINIMEEWLNEEDIKYSKITGQTKKRVEIIEDFNRNNEIKLLLVSLKAGGTGLNITGADYVIHYDPWWNPAVENQATDRVYRIGQTKAVFVYKFITKNSIEEKILKLKNAKSELYNMAITSENSIIKNLSKEDMLKLFE</sequence>
<dbReference type="InterPro" id="IPR038718">
    <property type="entry name" value="SNF2-like_sf"/>
</dbReference>
<dbReference type="PROSITE" id="PS51194">
    <property type="entry name" value="HELICASE_CTER"/>
    <property type="match status" value="1"/>
</dbReference>
<dbReference type="Proteomes" id="UP000184334">
    <property type="component" value="Unassembled WGS sequence"/>
</dbReference>
<dbReference type="InterPro" id="IPR049730">
    <property type="entry name" value="SNF2/RAD54-like_C"/>
</dbReference>
<dbReference type="Pfam" id="PF00271">
    <property type="entry name" value="Helicase_C"/>
    <property type="match status" value="1"/>
</dbReference>
<keyword evidence="6" id="KW-0547">Nucleotide-binding</keyword>
<dbReference type="AlphaFoldDB" id="A0A1M4Y6U5"/>
<evidence type="ECO:0000259" key="4">
    <source>
        <dbReference type="PROSITE" id="PS51192"/>
    </source>
</evidence>
<dbReference type="PROSITE" id="PS51192">
    <property type="entry name" value="HELICASE_ATP_BIND_1"/>
    <property type="match status" value="1"/>
</dbReference>
<dbReference type="PANTHER" id="PTHR10799">
    <property type="entry name" value="SNF2/RAD54 HELICASE FAMILY"/>
    <property type="match status" value="1"/>
</dbReference>
<organism evidence="6 7">
    <name type="scientific">Marinitoga hydrogenitolerans (strain DSM 16785 / JCM 12826 / AT1271)</name>
    <dbReference type="NCBI Taxonomy" id="1122195"/>
    <lineage>
        <taxon>Bacteria</taxon>
        <taxon>Thermotogati</taxon>
        <taxon>Thermotogota</taxon>
        <taxon>Thermotogae</taxon>
        <taxon>Petrotogales</taxon>
        <taxon>Petrotogaceae</taxon>
        <taxon>Marinitoga</taxon>
    </lineage>
</organism>
<keyword evidence="2" id="KW-0479">Metal-binding</keyword>
<feature type="domain" description="SWIM-type" evidence="3">
    <location>
        <begin position="76"/>
        <end position="114"/>
    </location>
</feature>
<dbReference type="GO" id="GO:0005524">
    <property type="term" value="F:ATP binding"/>
    <property type="evidence" value="ECO:0007669"/>
    <property type="project" value="InterPro"/>
</dbReference>
<keyword evidence="6" id="KW-0067">ATP-binding</keyword>
<dbReference type="InterPro" id="IPR007527">
    <property type="entry name" value="Znf_SWIM"/>
</dbReference>
<keyword evidence="7" id="KW-1185">Reference proteome</keyword>
<evidence type="ECO:0000256" key="1">
    <source>
        <dbReference type="ARBA" id="ARBA00022801"/>
    </source>
</evidence>
<keyword evidence="6" id="KW-0347">Helicase</keyword>
<dbReference type="CDD" id="cd18793">
    <property type="entry name" value="SF2_C_SNF"/>
    <property type="match status" value="1"/>
</dbReference>
<dbReference type="InterPro" id="IPR027417">
    <property type="entry name" value="P-loop_NTPase"/>
</dbReference>
<dbReference type="InterPro" id="IPR001650">
    <property type="entry name" value="Helicase_C-like"/>
</dbReference>
<gene>
    <name evidence="6" type="ORF">SAMN02745164_01608</name>
</gene>
<dbReference type="InterPro" id="IPR014001">
    <property type="entry name" value="Helicase_ATP-bd"/>
</dbReference>
<dbReference type="RefSeq" id="WP_072865244.1">
    <property type="nucleotide sequence ID" value="NZ_FQUI01000028.1"/>
</dbReference>
<evidence type="ECO:0000313" key="7">
    <source>
        <dbReference type="Proteomes" id="UP000184334"/>
    </source>
</evidence>
<dbReference type="OrthoDB" id="9814088at2"/>
<dbReference type="GO" id="GO:0004386">
    <property type="term" value="F:helicase activity"/>
    <property type="evidence" value="ECO:0007669"/>
    <property type="project" value="UniProtKB-KW"/>
</dbReference>
<dbReference type="GO" id="GO:0016787">
    <property type="term" value="F:hydrolase activity"/>
    <property type="evidence" value="ECO:0007669"/>
    <property type="project" value="UniProtKB-KW"/>
</dbReference>
<dbReference type="GO" id="GO:0008270">
    <property type="term" value="F:zinc ion binding"/>
    <property type="evidence" value="ECO:0007669"/>
    <property type="project" value="UniProtKB-KW"/>
</dbReference>
<feature type="domain" description="Helicase ATP-binding" evidence="4">
    <location>
        <begin position="578"/>
        <end position="731"/>
    </location>
</feature>